<protein>
    <submittedName>
        <fullName evidence="2">Uncharacterized protein</fullName>
    </submittedName>
</protein>
<sequence>MIPQGSVNIEAHVSIQTPVLTSLHHRSAMEEGNKDFVGSLLRDSLEASSPPNSSNLDDSQAPLDVMPLKSRMGPPVVVPPSLNPKAFHPEPYKRNLLKSRHPWRV</sequence>
<comment type="caution">
    <text evidence="2">The sequence shown here is derived from an EMBL/GenBank/DDBJ whole genome shotgun (WGS) entry which is preliminary data.</text>
</comment>
<feature type="compositionally biased region" description="Low complexity" evidence="1">
    <location>
        <begin position="48"/>
        <end position="59"/>
    </location>
</feature>
<organism evidence="2 3">
    <name type="scientific">Lithospermum erythrorhizon</name>
    <name type="common">Purple gromwell</name>
    <name type="synonym">Lithospermum officinale var. erythrorhizon</name>
    <dbReference type="NCBI Taxonomy" id="34254"/>
    <lineage>
        <taxon>Eukaryota</taxon>
        <taxon>Viridiplantae</taxon>
        <taxon>Streptophyta</taxon>
        <taxon>Embryophyta</taxon>
        <taxon>Tracheophyta</taxon>
        <taxon>Spermatophyta</taxon>
        <taxon>Magnoliopsida</taxon>
        <taxon>eudicotyledons</taxon>
        <taxon>Gunneridae</taxon>
        <taxon>Pentapetalae</taxon>
        <taxon>asterids</taxon>
        <taxon>lamiids</taxon>
        <taxon>Boraginales</taxon>
        <taxon>Boraginaceae</taxon>
        <taxon>Boraginoideae</taxon>
        <taxon>Lithospermeae</taxon>
        <taxon>Lithospermum</taxon>
    </lineage>
</organism>
<proteinExistence type="predicted"/>
<accession>A0AAV3QHJ1</accession>
<gene>
    <name evidence="2" type="ORF">LIER_19119</name>
</gene>
<dbReference type="Proteomes" id="UP001454036">
    <property type="component" value="Unassembled WGS sequence"/>
</dbReference>
<dbReference type="AlphaFoldDB" id="A0AAV3QHJ1"/>
<evidence type="ECO:0000256" key="1">
    <source>
        <dbReference type="SAM" id="MobiDB-lite"/>
    </source>
</evidence>
<reference evidence="2 3" key="1">
    <citation type="submission" date="2024-01" db="EMBL/GenBank/DDBJ databases">
        <title>The complete chloroplast genome sequence of Lithospermum erythrorhizon: insights into the phylogenetic relationship among Boraginaceae species and the maternal lineages of purple gromwells.</title>
        <authorList>
            <person name="Okada T."/>
            <person name="Watanabe K."/>
        </authorList>
    </citation>
    <scope>NUCLEOTIDE SEQUENCE [LARGE SCALE GENOMIC DNA]</scope>
</reference>
<name>A0AAV3QHJ1_LITER</name>
<keyword evidence="3" id="KW-1185">Reference proteome</keyword>
<evidence type="ECO:0000313" key="3">
    <source>
        <dbReference type="Proteomes" id="UP001454036"/>
    </source>
</evidence>
<evidence type="ECO:0000313" key="2">
    <source>
        <dbReference type="EMBL" id="GAA0163194.1"/>
    </source>
</evidence>
<feature type="region of interest" description="Disordered" evidence="1">
    <location>
        <begin position="44"/>
        <end position="90"/>
    </location>
</feature>
<dbReference type="EMBL" id="BAABME010004677">
    <property type="protein sequence ID" value="GAA0163194.1"/>
    <property type="molecule type" value="Genomic_DNA"/>
</dbReference>